<accession>A0AAE1ATX5</accession>
<keyword evidence="2" id="KW-1185">Reference proteome</keyword>
<sequence length="147" mass="16576">METCGSTHCPSHCTRLTPACNKHRQLVTQSTKPVMRKDPRAFSVQKYETCETRRSEEENGEEISKYMSFCPSPLRMSVLFYTFPSTNHCIHPSSLSSLSIINLVILQQHSHDFQSPKPNYSVILLLITNCFLQFILTCAAPGPPITA</sequence>
<name>A0AAE1ATX5_9GAST</name>
<comment type="caution">
    <text evidence="1">The sequence shown here is derived from an EMBL/GenBank/DDBJ whole genome shotgun (WGS) entry which is preliminary data.</text>
</comment>
<evidence type="ECO:0000313" key="1">
    <source>
        <dbReference type="EMBL" id="KAK3793705.1"/>
    </source>
</evidence>
<dbReference type="Proteomes" id="UP001283361">
    <property type="component" value="Unassembled WGS sequence"/>
</dbReference>
<dbReference type="EMBL" id="JAWDGP010001181">
    <property type="protein sequence ID" value="KAK3793705.1"/>
    <property type="molecule type" value="Genomic_DNA"/>
</dbReference>
<evidence type="ECO:0000313" key="2">
    <source>
        <dbReference type="Proteomes" id="UP001283361"/>
    </source>
</evidence>
<reference evidence="1" key="1">
    <citation type="journal article" date="2023" name="G3 (Bethesda)">
        <title>A reference genome for the long-term kleptoplast-retaining sea slug Elysia crispata morphotype clarki.</title>
        <authorList>
            <person name="Eastman K.E."/>
            <person name="Pendleton A.L."/>
            <person name="Shaikh M.A."/>
            <person name="Suttiyut T."/>
            <person name="Ogas R."/>
            <person name="Tomko P."/>
            <person name="Gavelis G."/>
            <person name="Widhalm J.R."/>
            <person name="Wisecaver J.H."/>
        </authorList>
    </citation>
    <scope>NUCLEOTIDE SEQUENCE</scope>
    <source>
        <strain evidence="1">ECLA1</strain>
    </source>
</reference>
<gene>
    <name evidence="1" type="ORF">RRG08_015402</name>
</gene>
<protein>
    <submittedName>
        <fullName evidence="1">Uncharacterized protein</fullName>
    </submittedName>
</protein>
<organism evidence="1 2">
    <name type="scientific">Elysia crispata</name>
    <name type="common">lettuce slug</name>
    <dbReference type="NCBI Taxonomy" id="231223"/>
    <lineage>
        <taxon>Eukaryota</taxon>
        <taxon>Metazoa</taxon>
        <taxon>Spiralia</taxon>
        <taxon>Lophotrochozoa</taxon>
        <taxon>Mollusca</taxon>
        <taxon>Gastropoda</taxon>
        <taxon>Heterobranchia</taxon>
        <taxon>Euthyneura</taxon>
        <taxon>Panpulmonata</taxon>
        <taxon>Sacoglossa</taxon>
        <taxon>Placobranchoidea</taxon>
        <taxon>Plakobranchidae</taxon>
        <taxon>Elysia</taxon>
    </lineage>
</organism>
<dbReference type="AlphaFoldDB" id="A0AAE1ATX5"/>
<proteinExistence type="predicted"/>